<name>A0A8G2CA78_9BACT</name>
<dbReference type="Gene3D" id="2.60.120.380">
    <property type="match status" value="2"/>
</dbReference>
<keyword evidence="8" id="KW-0472">Membrane</keyword>
<feature type="signal peptide" evidence="9">
    <location>
        <begin position="1"/>
        <end position="28"/>
    </location>
</feature>
<dbReference type="NCBIfam" id="NF033191">
    <property type="entry name" value="JDVT-CTERM"/>
    <property type="match status" value="1"/>
</dbReference>
<keyword evidence="8" id="KW-1133">Transmembrane helix</keyword>
<evidence type="ECO:0000256" key="4">
    <source>
        <dbReference type="ARBA" id="ARBA00022825"/>
    </source>
</evidence>
<feature type="active site" description="Charge relay system" evidence="5 6">
    <location>
        <position position="324"/>
    </location>
</feature>
<dbReference type="InterPro" id="IPR015500">
    <property type="entry name" value="Peptidase_S8_subtilisin-rel"/>
</dbReference>
<sequence length="1109" mass="119730">MRATYRFPICYILTILLTALICCPTAGLGQSDSSATPKLYLQNRQIDPLNESLQSKILPSQESPSPQLDSSAKRSIIKELTRLFSISTPTVLEDEYKYYIVQFTGPIQPTWKTSLTELGAKFYDYIPQYAFIIKLDTSKVTSVERLGFVRWIGEYVADLKLSQGIYDITPDDLQKQNQMLNVRVVAFPGENVDAISNKITEAGGIVLSSSSSEWNILFDVKIPIQNIKKLKDIMGVKWIEQAPKHRTNNNIALKIIQARSAQERTWPVSNSQLFGEGQIIAVCDSGIDTGYPDTLLKDFSDGLSGSRVTNTVFSGASITDKCGHGTHVAGIIAGNGMLSGASPATNNFPSTCYAGAAPKAQLYFQSVGAGDGSSSLPGIPSSLADLFQPAYDAGARIHTNSWGTSGAGDYSSESVTVDEFMWDHKDFLLLFAAGNAGYDKDLNGVTDPSCIDSPATAKNCLSVGASESYRTKSGEGFATSSWSTFRTYAEPIASDITSDKPYGLAAFSSRGPTMDGRYKPEIIAPGTNILSTRSSQQVGNGWGAFNDNYYWSGGTSMATPLVAGTAALMREYLMKEEGMSTPSAALIKTSLIHGADALIPGQYGTGAGQESFSVPDNVQGWGRINFEASINSDNRYTTKFIDIKGSDAPTDTSYSKSFSFEVENDEKPFRATLGWTDYPGSTVTSGGLVNDLDLRVQQPDGTWVYPDNAIKVNWLNKEVYVDSVVGFYTGKAVGLKVTPPQYPCILQSVDVAFKNANSLISDVSIVVYTYNGSVGDEIYRKKFAYIPSGEYGFPIGLTIEAGELVVAVEKESDQLGVYCATGNSTGRGLENSGGTWQPASITPAIIANYSTSVLSTNFDRLNNTVSVTIKKPQPGTYTAEVTAHNIPKGPQPYALVLSGMTKDVPVYENIELNPNQPNAPISTLLTENNEVQPAVTVNSAYGTKFDAVYSQQHSFSILTPAGSVISMRYPVSGLPNVAASQLTLTKLLANGTHRPFSYAAFEDYRDGKWWFTDISGKYISPVEKLTSTSTYYVVSAIQDGGSYDEDVTPGRIDDPQILGMTPSTSSTEGGGGGGCTIGEKNDYTLALLVLFAILSLILRRYFVAGQRRP</sequence>
<evidence type="ECO:0000256" key="8">
    <source>
        <dbReference type="SAM" id="Phobius"/>
    </source>
</evidence>
<evidence type="ECO:0000313" key="11">
    <source>
        <dbReference type="EMBL" id="SHJ27292.1"/>
    </source>
</evidence>
<gene>
    <name evidence="11" type="ORF">SAMN05660830_02021</name>
</gene>
<dbReference type="AlphaFoldDB" id="A0A8G2CA78"/>
<organism evidence="11 12">
    <name type="scientific">Halodesulfovibrio aestuarii</name>
    <dbReference type="NCBI Taxonomy" id="126333"/>
    <lineage>
        <taxon>Bacteria</taxon>
        <taxon>Pseudomonadati</taxon>
        <taxon>Thermodesulfobacteriota</taxon>
        <taxon>Desulfovibrionia</taxon>
        <taxon>Desulfovibrionales</taxon>
        <taxon>Desulfovibrionaceae</taxon>
        <taxon>Halodesulfovibrio</taxon>
    </lineage>
</organism>
<dbReference type="InterPro" id="IPR051048">
    <property type="entry name" value="Peptidase_S8/S53_subtilisin"/>
</dbReference>
<dbReference type="PANTHER" id="PTHR43399:SF4">
    <property type="entry name" value="CELL WALL-ASSOCIATED PROTEASE"/>
    <property type="match status" value="1"/>
</dbReference>
<dbReference type="InterPro" id="IPR036852">
    <property type="entry name" value="Peptidase_S8/S53_dom_sf"/>
</dbReference>
<dbReference type="PRINTS" id="PR00723">
    <property type="entry name" value="SUBTILISIN"/>
</dbReference>
<protein>
    <submittedName>
        <fullName evidence="11">Subtilase family protein</fullName>
    </submittedName>
</protein>
<dbReference type="PANTHER" id="PTHR43399">
    <property type="entry name" value="SUBTILISIN-RELATED"/>
    <property type="match status" value="1"/>
</dbReference>
<evidence type="ECO:0000256" key="5">
    <source>
        <dbReference type="PIRSR" id="PIRSR615500-1"/>
    </source>
</evidence>
<dbReference type="PROSITE" id="PS00138">
    <property type="entry name" value="SUBTILASE_SER"/>
    <property type="match status" value="1"/>
</dbReference>
<evidence type="ECO:0000256" key="2">
    <source>
        <dbReference type="ARBA" id="ARBA00022670"/>
    </source>
</evidence>
<dbReference type="PROSITE" id="PS51892">
    <property type="entry name" value="SUBTILASE"/>
    <property type="match status" value="1"/>
</dbReference>
<comment type="similarity">
    <text evidence="1 6">Belongs to the peptidase S8 family.</text>
</comment>
<dbReference type="InterPro" id="IPR022398">
    <property type="entry name" value="Peptidase_S8_His-AS"/>
</dbReference>
<feature type="active site" description="Charge relay system" evidence="5 6">
    <location>
        <position position="284"/>
    </location>
</feature>
<evidence type="ECO:0000256" key="7">
    <source>
        <dbReference type="SAM" id="MobiDB-lite"/>
    </source>
</evidence>
<reference evidence="11 12" key="1">
    <citation type="submission" date="2016-11" db="EMBL/GenBank/DDBJ databases">
        <authorList>
            <person name="Varghese N."/>
            <person name="Submissions S."/>
        </authorList>
    </citation>
    <scope>NUCLEOTIDE SEQUENCE [LARGE SCALE GENOMIC DNA]</scope>
    <source>
        <strain evidence="11 12">DSM 17919</strain>
    </source>
</reference>
<dbReference type="Proteomes" id="UP000184001">
    <property type="component" value="Unassembled WGS sequence"/>
</dbReference>
<dbReference type="RefSeq" id="WP_020000089.1">
    <property type="nucleotide sequence ID" value="NZ_CP192219.1"/>
</dbReference>
<feature type="active site" description="Charge relay system" evidence="5 6">
    <location>
        <position position="556"/>
    </location>
</feature>
<dbReference type="InterPro" id="IPR034058">
    <property type="entry name" value="TagA/B/C/D_pept_dom"/>
</dbReference>
<dbReference type="Gene3D" id="3.40.50.200">
    <property type="entry name" value="Peptidase S8/S53 domain"/>
    <property type="match status" value="1"/>
</dbReference>
<dbReference type="GO" id="GO:0004252">
    <property type="term" value="F:serine-type endopeptidase activity"/>
    <property type="evidence" value="ECO:0007669"/>
    <property type="project" value="UniProtKB-UniRule"/>
</dbReference>
<dbReference type="SUPFAM" id="SSF49785">
    <property type="entry name" value="Galactose-binding domain-like"/>
    <property type="match status" value="1"/>
</dbReference>
<evidence type="ECO:0000256" key="9">
    <source>
        <dbReference type="SAM" id="SignalP"/>
    </source>
</evidence>
<feature type="domain" description="Peptidase S8/S53" evidence="10">
    <location>
        <begin position="275"/>
        <end position="622"/>
    </location>
</feature>
<comment type="caution">
    <text evidence="11">The sequence shown here is derived from an EMBL/GenBank/DDBJ whole genome shotgun (WGS) entry which is preliminary data.</text>
</comment>
<feature type="chain" id="PRO_5034277417" evidence="9">
    <location>
        <begin position="29"/>
        <end position="1109"/>
    </location>
</feature>
<dbReference type="InterPro" id="IPR023828">
    <property type="entry name" value="Peptidase_S8_Ser-AS"/>
</dbReference>
<dbReference type="GO" id="GO:0006508">
    <property type="term" value="P:proteolysis"/>
    <property type="evidence" value="ECO:0007669"/>
    <property type="project" value="UniProtKB-KW"/>
</dbReference>
<dbReference type="EMBL" id="FQZR01000004">
    <property type="protein sequence ID" value="SHJ27292.1"/>
    <property type="molecule type" value="Genomic_DNA"/>
</dbReference>
<feature type="transmembrane region" description="Helical" evidence="8">
    <location>
        <begin position="1083"/>
        <end position="1102"/>
    </location>
</feature>
<dbReference type="CDD" id="cd04842">
    <property type="entry name" value="Peptidases_S8_Kp43_protease"/>
    <property type="match status" value="1"/>
</dbReference>
<dbReference type="InterPro" id="IPR008979">
    <property type="entry name" value="Galactose-bd-like_sf"/>
</dbReference>
<dbReference type="InterPro" id="IPR000209">
    <property type="entry name" value="Peptidase_S8/S53_dom"/>
</dbReference>
<keyword evidence="3 6" id="KW-0378">Hydrolase</keyword>
<dbReference type="PROSITE" id="PS00137">
    <property type="entry name" value="SUBTILASE_HIS"/>
    <property type="match status" value="1"/>
</dbReference>
<keyword evidence="9" id="KW-0732">Signal</keyword>
<evidence type="ECO:0000256" key="6">
    <source>
        <dbReference type="PROSITE-ProRule" id="PRU01240"/>
    </source>
</evidence>
<keyword evidence="8" id="KW-0812">Transmembrane</keyword>
<accession>A0A8G2CA78</accession>
<evidence type="ECO:0000256" key="1">
    <source>
        <dbReference type="ARBA" id="ARBA00011073"/>
    </source>
</evidence>
<keyword evidence="2 6" id="KW-0645">Protease</keyword>
<evidence type="ECO:0000256" key="3">
    <source>
        <dbReference type="ARBA" id="ARBA00022801"/>
    </source>
</evidence>
<dbReference type="SUPFAM" id="SSF52743">
    <property type="entry name" value="Subtilisin-like"/>
    <property type="match status" value="1"/>
</dbReference>
<dbReference type="Pfam" id="PF00082">
    <property type="entry name" value="Peptidase_S8"/>
    <property type="match status" value="1"/>
</dbReference>
<keyword evidence="4 6" id="KW-0720">Serine protease</keyword>
<evidence type="ECO:0000313" key="12">
    <source>
        <dbReference type="Proteomes" id="UP000184001"/>
    </source>
</evidence>
<feature type="region of interest" description="Disordered" evidence="7">
    <location>
        <begin position="1053"/>
        <end position="1072"/>
    </location>
</feature>
<proteinExistence type="inferred from homology"/>
<evidence type="ECO:0000259" key="10">
    <source>
        <dbReference type="Pfam" id="PF00082"/>
    </source>
</evidence>